<dbReference type="GO" id="GO:0005783">
    <property type="term" value="C:endoplasmic reticulum"/>
    <property type="evidence" value="ECO:0007669"/>
    <property type="project" value="InterPro"/>
</dbReference>
<accession>A0AAN6IZE1</accession>
<evidence type="ECO:0000313" key="3">
    <source>
        <dbReference type="Proteomes" id="UP001168146"/>
    </source>
</evidence>
<dbReference type="Proteomes" id="UP001168146">
    <property type="component" value="Unassembled WGS sequence"/>
</dbReference>
<dbReference type="EMBL" id="JASUXU010000146">
    <property type="protein sequence ID" value="KAK0303546.1"/>
    <property type="molecule type" value="Genomic_DNA"/>
</dbReference>
<dbReference type="AlphaFoldDB" id="A0AAN6IZE1"/>
<proteinExistence type="predicted"/>
<name>A0AAN6IZE1_9PEZI</name>
<reference evidence="2" key="1">
    <citation type="submission" date="2021-12" db="EMBL/GenBank/DDBJ databases">
        <title>Black yeast isolated from Biological Soil Crust.</title>
        <authorList>
            <person name="Kurbessoian T."/>
        </authorList>
    </citation>
    <scope>NUCLEOTIDE SEQUENCE</scope>
    <source>
        <strain evidence="2">CCFEE 5208</strain>
    </source>
</reference>
<gene>
    <name evidence="2" type="primary">PHO88_2</name>
    <name evidence="2" type="ORF">LTR82_017536</name>
</gene>
<evidence type="ECO:0000256" key="1">
    <source>
        <dbReference type="SAM" id="Phobius"/>
    </source>
</evidence>
<dbReference type="GO" id="GO:0045047">
    <property type="term" value="P:protein targeting to ER"/>
    <property type="evidence" value="ECO:0007669"/>
    <property type="project" value="InterPro"/>
</dbReference>
<evidence type="ECO:0000313" key="2">
    <source>
        <dbReference type="EMBL" id="KAK0303546.1"/>
    </source>
</evidence>
<feature type="transmembrane region" description="Helical" evidence="1">
    <location>
        <begin position="33"/>
        <end position="51"/>
    </location>
</feature>
<protein>
    <submittedName>
        <fullName evidence="2">Phosphate transporter (Pho88)</fullName>
    </submittedName>
</protein>
<keyword evidence="1" id="KW-0812">Transmembrane</keyword>
<dbReference type="PANTHER" id="PTHR28112">
    <property type="entry name" value="SRP-INDEPENDENT TARGETING PROTEIN 3"/>
    <property type="match status" value="1"/>
</dbReference>
<dbReference type="Pfam" id="PF10032">
    <property type="entry name" value="Pho88"/>
    <property type="match status" value="1"/>
</dbReference>
<dbReference type="PANTHER" id="PTHR28112:SF1">
    <property type="entry name" value="SRP-INDEPENDENT TARGETING PROTEIN 3"/>
    <property type="match status" value="1"/>
</dbReference>
<organism evidence="2 3">
    <name type="scientific">Friedmanniomyces endolithicus</name>
    <dbReference type="NCBI Taxonomy" id="329885"/>
    <lineage>
        <taxon>Eukaryota</taxon>
        <taxon>Fungi</taxon>
        <taxon>Dikarya</taxon>
        <taxon>Ascomycota</taxon>
        <taxon>Pezizomycotina</taxon>
        <taxon>Dothideomycetes</taxon>
        <taxon>Dothideomycetidae</taxon>
        <taxon>Mycosphaerellales</taxon>
        <taxon>Teratosphaeriaceae</taxon>
        <taxon>Friedmanniomyces</taxon>
    </lineage>
</organism>
<dbReference type="InterPro" id="IPR012098">
    <property type="entry name" value="SND3_fun"/>
</dbReference>
<sequence length="77" mass="8569">MVNPQITNLVIILGMMQVSKKIPFDDPNVLNGVRALYVVSNLVIVAIYLYTKMQIDKKRGMCSSDTRSPLAIEQGQS</sequence>
<keyword evidence="1" id="KW-1133">Transmembrane helix</keyword>
<keyword evidence="1" id="KW-0472">Membrane</keyword>
<dbReference type="GO" id="GO:0005739">
    <property type="term" value="C:mitochondrion"/>
    <property type="evidence" value="ECO:0007669"/>
    <property type="project" value="TreeGrafter"/>
</dbReference>
<comment type="caution">
    <text evidence="2">The sequence shown here is derived from an EMBL/GenBank/DDBJ whole genome shotgun (WGS) entry which is preliminary data.</text>
</comment>